<name>A0ABT8H793_MYCAO</name>
<protein>
    <recommendedName>
        <fullName evidence="4">DUF2516 domain-containing protein</fullName>
    </recommendedName>
</protein>
<evidence type="ECO:0008006" key="4">
    <source>
        <dbReference type="Google" id="ProtNLM"/>
    </source>
</evidence>
<dbReference type="Proteomes" id="UP001172687">
    <property type="component" value="Unassembled WGS sequence"/>
</dbReference>
<evidence type="ECO:0000256" key="1">
    <source>
        <dbReference type="SAM" id="Phobius"/>
    </source>
</evidence>
<feature type="transmembrane region" description="Helical" evidence="1">
    <location>
        <begin position="38"/>
        <end position="57"/>
    </location>
</feature>
<feature type="transmembrane region" description="Helical" evidence="1">
    <location>
        <begin position="6"/>
        <end position="26"/>
    </location>
</feature>
<keyword evidence="1" id="KW-0472">Membrane</keyword>
<evidence type="ECO:0000313" key="2">
    <source>
        <dbReference type="EMBL" id="MDN4516631.1"/>
    </source>
</evidence>
<reference evidence="2" key="1">
    <citation type="submission" date="2023-07" db="EMBL/GenBank/DDBJ databases">
        <title>Degradation of tert-butanol by M. austroafricanum TBA100.</title>
        <authorList>
            <person name="Helbich S."/>
            <person name="Vainshtein Y."/>
        </authorList>
    </citation>
    <scope>NUCLEOTIDE SEQUENCE</scope>
    <source>
        <strain evidence="2">TBA100</strain>
    </source>
</reference>
<dbReference type="RefSeq" id="WP_011777586.1">
    <property type="nucleotide sequence ID" value="NZ_CP070380.1"/>
</dbReference>
<evidence type="ECO:0000313" key="3">
    <source>
        <dbReference type="Proteomes" id="UP001172687"/>
    </source>
</evidence>
<keyword evidence="1" id="KW-1133">Transmembrane helix</keyword>
<feature type="transmembrane region" description="Helical" evidence="1">
    <location>
        <begin position="63"/>
        <end position="84"/>
    </location>
</feature>
<keyword evidence="1" id="KW-0812">Transmembrane</keyword>
<keyword evidence="3" id="KW-1185">Reference proteome</keyword>
<accession>A0ABT8H793</accession>
<proteinExistence type="predicted"/>
<comment type="caution">
    <text evidence="2">The sequence shown here is derived from an EMBL/GenBank/DDBJ whole genome shotgun (WGS) entry which is preliminary data.</text>
</comment>
<gene>
    <name evidence="2" type="ORF">QYF68_02170</name>
</gene>
<sequence length="89" mass="9432">MTALNVAQLLTFVAFLGLAAYAVFAPRDANAAKRRRQARLYSGWALIAGAAFMAAIAADRVGWSRYVFGAIALAVLVGAAVAFAKNREK</sequence>
<dbReference type="EMBL" id="JAUHTC010000007">
    <property type="protein sequence ID" value="MDN4516631.1"/>
    <property type="molecule type" value="Genomic_DNA"/>
</dbReference>
<organism evidence="2 3">
    <name type="scientific">Mycolicibacterium austroafricanum</name>
    <name type="common">Mycobacterium austroafricanum</name>
    <dbReference type="NCBI Taxonomy" id="39687"/>
    <lineage>
        <taxon>Bacteria</taxon>
        <taxon>Bacillati</taxon>
        <taxon>Actinomycetota</taxon>
        <taxon>Actinomycetes</taxon>
        <taxon>Mycobacteriales</taxon>
        <taxon>Mycobacteriaceae</taxon>
        <taxon>Mycolicibacterium</taxon>
    </lineage>
</organism>